<reference evidence="7" key="1">
    <citation type="journal article" date="2010" name="Int. J. Syst. Evol. Microbiol.">
        <title>Porticoccus litoralis gen. nov., sp. nov., a gammaproteobacterium isolated from the Yellow Sea.</title>
        <authorList>
            <person name="Oh H.M."/>
            <person name="Kim H."/>
            <person name="Kim K.M."/>
            <person name="Min G.S."/>
            <person name="Cho J.C."/>
        </authorList>
    </citation>
    <scope>NUCLEOTIDE SEQUENCE</scope>
    <source>
        <strain evidence="7">DSM 25064</strain>
    </source>
</reference>
<comment type="similarity">
    <text evidence="2 6">Belongs to the 4-toluene sulfonate uptake permease (TSUP) (TC 2.A.102) family.</text>
</comment>
<dbReference type="Proteomes" id="UP001178354">
    <property type="component" value="Unassembled WGS sequence"/>
</dbReference>
<dbReference type="EMBL" id="JAUUUU010000003">
    <property type="protein sequence ID" value="MDP1520606.1"/>
    <property type="molecule type" value="Genomic_DNA"/>
</dbReference>
<feature type="transmembrane region" description="Helical" evidence="6">
    <location>
        <begin position="176"/>
        <end position="197"/>
    </location>
</feature>
<accession>A0AAW8B3U6</accession>
<dbReference type="Pfam" id="PF01925">
    <property type="entry name" value="TauE"/>
    <property type="match status" value="1"/>
</dbReference>
<evidence type="ECO:0000256" key="1">
    <source>
        <dbReference type="ARBA" id="ARBA00004141"/>
    </source>
</evidence>
<dbReference type="AlphaFoldDB" id="A0AAW8B3U6"/>
<evidence type="ECO:0000256" key="2">
    <source>
        <dbReference type="ARBA" id="ARBA00009142"/>
    </source>
</evidence>
<gene>
    <name evidence="7" type="ORF">Q8A57_06465</name>
</gene>
<sequence>MDVYLLYLGLGAVAGLISGLFGLGGGVVIVPILIFTFTAQGLSPDILTHLAIGTSLATIVITSISSVSAHNRHGAVLWRVALWLTPGICLGAALGAVFAISITGASLQLAFGVFLCLVAGKMAFPINPDGGANMPGPAGKTAVGGVIGFVSSLFGIGGGSLSVPFLTWVRVPVKHAVGTSAACGLPIAVSGALTYLYKGYGAVELPPHAMGYIYLPAFIGIVASSTIFARFGARLAHRLPGDMLSKGFALLLFLIGMRFVWINVRLLVA</sequence>
<evidence type="ECO:0000256" key="5">
    <source>
        <dbReference type="ARBA" id="ARBA00023136"/>
    </source>
</evidence>
<organism evidence="7 8">
    <name type="scientific">Porticoccus litoralis</name>
    <dbReference type="NCBI Taxonomy" id="434086"/>
    <lineage>
        <taxon>Bacteria</taxon>
        <taxon>Pseudomonadati</taxon>
        <taxon>Pseudomonadota</taxon>
        <taxon>Gammaproteobacteria</taxon>
        <taxon>Cellvibrionales</taxon>
        <taxon>Porticoccaceae</taxon>
        <taxon>Porticoccus</taxon>
    </lineage>
</organism>
<keyword evidence="3 6" id="KW-0812">Transmembrane</keyword>
<evidence type="ECO:0000313" key="8">
    <source>
        <dbReference type="Proteomes" id="UP001178354"/>
    </source>
</evidence>
<feature type="transmembrane region" description="Helical" evidence="6">
    <location>
        <begin position="209"/>
        <end position="231"/>
    </location>
</feature>
<evidence type="ECO:0000256" key="4">
    <source>
        <dbReference type="ARBA" id="ARBA00022989"/>
    </source>
</evidence>
<evidence type="ECO:0000313" key="7">
    <source>
        <dbReference type="EMBL" id="MDP1520606.1"/>
    </source>
</evidence>
<proteinExistence type="inferred from homology"/>
<keyword evidence="5 6" id="KW-0472">Membrane</keyword>
<feature type="transmembrane region" description="Helical" evidence="6">
    <location>
        <begin position="80"/>
        <end position="100"/>
    </location>
</feature>
<evidence type="ECO:0000256" key="6">
    <source>
        <dbReference type="RuleBase" id="RU363041"/>
    </source>
</evidence>
<comment type="subcellular location">
    <subcellularLocation>
        <location evidence="6">Cell membrane</location>
        <topology evidence="6">Multi-pass membrane protein</topology>
    </subcellularLocation>
    <subcellularLocation>
        <location evidence="1">Membrane</location>
        <topology evidence="1">Multi-pass membrane protein</topology>
    </subcellularLocation>
</comment>
<dbReference type="GO" id="GO:0005886">
    <property type="term" value="C:plasma membrane"/>
    <property type="evidence" value="ECO:0007669"/>
    <property type="project" value="UniProtKB-SubCell"/>
</dbReference>
<keyword evidence="4 6" id="KW-1133">Transmembrane helix</keyword>
<evidence type="ECO:0000256" key="3">
    <source>
        <dbReference type="ARBA" id="ARBA00022692"/>
    </source>
</evidence>
<dbReference type="InterPro" id="IPR002781">
    <property type="entry name" value="TM_pro_TauE-like"/>
</dbReference>
<feature type="transmembrane region" description="Helical" evidence="6">
    <location>
        <begin position="107"/>
        <end position="126"/>
    </location>
</feature>
<feature type="transmembrane region" description="Helical" evidence="6">
    <location>
        <begin position="146"/>
        <end position="169"/>
    </location>
</feature>
<dbReference type="PANTHER" id="PTHR43483">
    <property type="entry name" value="MEMBRANE TRANSPORTER PROTEIN HI_0806-RELATED"/>
    <property type="match status" value="1"/>
</dbReference>
<dbReference type="RefSeq" id="WP_305170174.1">
    <property type="nucleotide sequence ID" value="NZ_JAUUUU010000003.1"/>
</dbReference>
<protein>
    <recommendedName>
        <fullName evidence="6">Probable membrane transporter protein</fullName>
    </recommendedName>
</protein>
<keyword evidence="6" id="KW-1003">Cell membrane</keyword>
<feature type="transmembrane region" description="Helical" evidence="6">
    <location>
        <begin position="243"/>
        <end position="264"/>
    </location>
</feature>
<feature type="transmembrane region" description="Helical" evidence="6">
    <location>
        <begin position="46"/>
        <end position="68"/>
    </location>
</feature>
<reference evidence="7" key="2">
    <citation type="submission" date="2023-08" db="EMBL/GenBank/DDBJ databases">
        <authorList>
            <person name="Luo J."/>
        </authorList>
    </citation>
    <scope>NUCLEOTIDE SEQUENCE</scope>
    <source>
        <strain evidence="7">DSM 25064</strain>
    </source>
</reference>
<comment type="caution">
    <text evidence="7">The sequence shown here is derived from an EMBL/GenBank/DDBJ whole genome shotgun (WGS) entry which is preliminary data.</text>
</comment>
<dbReference type="PANTHER" id="PTHR43483:SF3">
    <property type="entry name" value="MEMBRANE TRANSPORTER PROTEIN HI_0806-RELATED"/>
    <property type="match status" value="1"/>
</dbReference>
<name>A0AAW8B3U6_9GAMM</name>
<keyword evidence="8" id="KW-1185">Reference proteome</keyword>
<feature type="transmembrane region" description="Helical" evidence="6">
    <location>
        <begin position="6"/>
        <end position="34"/>
    </location>
</feature>